<evidence type="ECO:0000313" key="5">
    <source>
        <dbReference type="EMBL" id="KAG5623766.1"/>
    </source>
</evidence>
<keyword evidence="2" id="KW-0539">Nucleus</keyword>
<accession>A0A9J6AGJ9</accession>
<evidence type="ECO:0000256" key="3">
    <source>
        <dbReference type="ARBA" id="ARBA00024186"/>
    </source>
</evidence>
<name>A0A9J6AGJ9_SOLCO</name>
<evidence type="ECO:0000256" key="2">
    <source>
        <dbReference type="ARBA" id="ARBA00023242"/>
    </source>
</evidence>
<dbReference type="GO" id="GO:0006997">
    <property type="term" value="P:nucleus organization"/>
    <property type="evidence" value="ECO:0007669"/>
    <property type="project" value="InterPro"/>
</dbReference>
<sequence length="162" mass="19222">MRKEKSCRRKLERVVEEKLAISKHLRIVVTTLKAEKNAMQQGYKQNPESLPCDRETFMYEIESKRAEKRIEKRHEVEFSLKEKSESHKMNIRKELRDIAPLRETMEKELEHVGLVLKKLDAQTKEINLYRKRRDKECTELNNIVLLKNLGGKAEIRETMGTT</sequence>
<gene>
    <name evidence="5" type="ORF">H5410_008984</name>
</gene>
<comment type="similarity">
    <text evidence="4">Belongs to the CRWN family.</text>
</comment>
<comment type="caution">
    <text evidence="5">The sequence shown here is derived from an EMBL/GenBank/DDBJ whole genome shotgun (WGS) entry which is preliminary data.</text>
</comment>
<dbReference type="Proteomes" id="UP000824120">
    <property type="component" value="Chromosome 2"/>
</dbReference>
<dbReference type="PANTHER" id="PTHR31908">
    <property type="entry name" value="PROTEIN CROWDED NUCLEI 4"/>
    <property type="match status" value="1"/>
</dbReference>
<protein>
    <submittedName>
        <fullName evidence="5">Uncharacterized protein</fullName>
    </submittedName>
</protein>
<dbReference type="PANTHER" id="PTHR31908:SF2">
    <property type="entry name" value="PROTEIN CROWDED NUCLEI 4"/>
    <property type="match status" value="1"/>
</dbReference>
<dbReference type="InterPro" id="IPR040418">
    <property type="entry name" value="CRWN"/>
</dbReference>
<reference evidence="5 6" key="1">
    <citation type="submission" date="2020-09" db="EMBL/GenBank/DDBJ databases">
        <title>De no assembly of potato wild relative species, Solanum commersonii.</title>
        <authorList>
            <person name="Cho K."/>
        </authorList>
    </citation>
    <scope>NUCLEOTIDE SEQUENCE [LARGE SCALE GENOMIC DNA]</scope>
    <source>
        <strain evidence="5">LZ3.2</strain>
        <tissue evidence="5">Leaf</tissue>
    </source>
</reference>
<evidence type="ECO:0000256" key="4">
    <source>
        <dbReference type="ARBA" id="ARBA00024208"/>
    </source>
</evidence>
<organism evidence="5 6">
    <name type="scientific">Solanum commersonii</name>
    <name type="common">Commerson's wild potato</name>
    <name type="synonym">Commerson's nightshade</name>
    <dbReference type="NCBI Taxonomy" id="4109"/>
    <lineage>
        <taxon>Eukaryota</taxon>
        <taxon>Viridiplantae</taxon>
        <taxon>Streptophyta</taxon>
        <taxon>Embryophyta</taxon>
        <taxon>Tracheophyta</taxon>
        <taxon>Spermatophyta</taxon>
        <taxon>Magnoliopsida</taxon>
        <taxon>eudicotyledons</taxon>
        <taxon>Gunneridae</taxon>
        <taxon>Pentapetalae</taxon>
        <taxon>asterids</taxon>
        <taxon>lamiids</taxon>
        <taxon>Solanales</taxon>
        <taxon>Solanaceae</taxon>
        <taxon>Solanoideae</taxon>
        <taxon>Solaneae</taxon>
        <taxon>Solanum</taxon>
    </lineage>
</organism>
<dbReference type="AlphaFoldDB" id="A0A9J6AGJ9"/>
<proteinExistence type="inferred from homology"/>
<comment type="subcellular location">
    <subcellularLocation>
        <location evidence="3">Nucleus lamina</location>
    </subcellularLocation>
</comment>
<keyword evidence="1" id="KW-0175">Coiled coil</keyword>
<dbReference type="GO" id="GO:0005652">
    <property type="term" value="C:nuclear lamina"/>
    <property type="evidence" value="ECO:0007669"/>
    <property type="project" value="UniProtKB-SubCell"/>
</dbReference>
<keyword evidence="6" id="KW-1185">Reference proteome</keyword>
<dbReference type="EMBL" id="JACXVP010000002">
    <property type="protein sequence ID" value="KAG5623766.1"/>
    <property type="molecule type" value="Genomic_DNA"/>
</dbReference>
<evidence type="ECO:0000256" key="1">
    <source>
        <dbReference type="ARBA" id="ARBA00023054"/>
    </source>
</evidence>
<evidence type="ECO:0000313" key="6">
    <source>
        <dbReference type="Proteomes" id="UP000824120"/>
    </source>
</evidence>